<dbReference type="InterPro" id="IPR027417">
    <property type="entry name" value="P-loop_NTPase"/>
</dbReference>
<dbReference type="GO" id="GO:0016301">
    <property type="term" value="F:kinase activity"/>
    <property type="evidence" value="ECO:0007669"/>
    <property type="project" value="UniProtKB-KW"/>
</dbReference>
<keyword evidence="1" id="KW-0418">Kinase</keyword>
<dbReference type="STRING" id="1174501.SAMN05216192_13919"/>
<reference evidence="2" key="1">
    <citation type="submission" date="2016-10" db="EMBL/GenBank/DDBJ databases">
        <authorList>
            <person name="Varghese N."/>
            <person name="Submissions S."/>
        </authorList>
    </citation>
    <scope>NUCLEOTIDE SEQUENCE [LARGE SCALE GENOMIC DNA]</scope>
    <source>
        <strain evidence="2">CGMCC 1.11012</strain>
    </source>
</reference>
<dbReference type="NCBIfam" id="NF004861">
    <property type="entry name" value="PRK06217.1"/>
    <property type="match status" value="1"/>
</dbReference>
<keyword evidence="1" id="KW-0808">Transferase</keyword>
<evidence type="ECO:0000313" key="2">
    <source>
        <dbReference type="Proteomes" id="UP000199050"/>
    </source>
</evidence>
<dbReference type="EMBL" id="FNDX01000039">
    <property type="protein sequence ID" value="SDK34456.1"/>
    <property type="molecule type" value="Genomic_DNA"/>
</dbReference>
<evidence type="ECO:0000313" key="1">
    <source>
        <dbReference type="EMBL" id="SDK34456.1"/>
    </source>
</evidence>
<dbReference type="RefSeq" id="WP_090718045.1">
    <property type="nucleotide sequence ID" value="NZ_CBCSKY010000040.1"/>
</dbReference>
<sequence length="184" mass="21040">MKRRIHIMGASGAGTSTLGQALAGRLPHVHLDSDDYFWEQKFTKQRELTERLGRIRHDLEQREPWILSGAVCGWGDSLRSYFDLVIFLRIPPSIRLERLKVREYNRYGAESLPGGSRYGEVQAFLEWASLYDTAGPEVRSLSLHEAWMRELDCPVLRLEGDMSVEERVEAVLSYLSCGKRGLSL</sequence>
<dbReference type="PANTHER" id="PTHR37816">
    <property type="entry name" value="YALI0E33011P"/>
    <property type="match status" value="1"/>
</dbReference>
<protein>
    <submittedName>
        <fullName evidence="1">Adenylate kinase</fullName>
    </submittedName>
</protein>
<gene>
    <name evidence="1" type="ORF">SAMN05216192_13919</name>
</gene>
<accession>A0A1G9B4I3</accession>
<dbReference type="AlphaFoldDB" id="A0A1G9B4I3"/>
<dbReference type="OrthoDB" id="9800332at2"/>
<name>A0A1G9B4I3_9BACL</name>
<dbReference type="PANTHER" id="PTHR37816:SF2">
    <property type="entry name" value="DNA TOPOLOGY MODULATION PROTEIN FLAR-RELATED PROTEIN"/>
    <property type="match status" value="1"/>
</dbReference>
<dbReference type="Gene3D" id="3.40.50.300">
    <property type="entry name" value="P-loop containing nucleotide triphosphate hydrolases"/>
    <property type="match status" value="1"/>
</dbReference>
<dbReference type="Proteomes" id="UP000199050">
    <property type="component" value="Unassembled WGS sequence"/>
</dbReference>
<dbReference type="InterPro" id="IPR052922">
    <property type="entry name" value="Cytidylate_Kinase-2"/>
</dbReference>
<keyword evidence="2" id="KW-1185">Reference proteome</keyword>
<dbReference type="Pfam" id="PF13238">
    <property type="entry name" value="AAA_18"/>
    <property type="match status" value="1"/>
</dbReference>
<organism evidence="1 2">
    <name type="scientific">Paenibacillus typhae</name>
    <dbReference type="NCBI Taxonomy" id="1174501"/>
    <lineage>
        <taxon>Bacteria</taxon>
        <taxon>Bacillati</taxon>
        <taxon>Bacillota</taxon>
        <taxon>Bacilli</taxon>
        <taxon>Bacillales</taxon>
        <taxon>Paenibacillaceae</taxon>
        <taxon>Paenibacillus</taxon>
    </lineage>
</organism>
<proteinExistence type="predicted"/>
<dbReference type="SUPFAM" id="SSF52540">
    <property type="entry name" value="P-loop containing nucleoside triphosphate hydrolases"/>
    <property type="match status" value="1"/>
</dbReference>